<comment type="caution">
    <text evidence="18">The sequence shown here is derived from an EMBL/GenBank/DDBJ whole genome shotgun (WGS) entry which is preliminary data.</text>
</comment>
<evidence type="ECO:0000256" key="5">
    <source>
        <dbReference type="ARBA" id="ARBA00017322"/>
    </source>
</evidence>
<evidence type="ECO:0000256" key="16">
    <source>
        <dbReference type="SAM" id="Coils"/>
    </source>
</evidence>
<keyword evidence="8" id="KW-0808">Transferase</keyword>
<organism evidence="18 19">
    <name type="scientific">Pelotomaculum thermopropionicum</name>
    <dbReference type="NCBI Taxonomy" id="110500"/>
    <lineage>
        <taxon>Bacteria</taxon>
        <taxon>Bacillati</taxon>
        <taxon>Bacillota</taxon>
        <taxon>Clostridia</taxon>
        <taxon>Eubacteriales</taxon>
        <taxon>Desulfotomaculaceae</taxon>
        <taxon>Pelotomaculum</taxon>
    </lineage>
</organism>
<evidence type="ECO:0000313" key="19">
    <source>
        <dbReference type="Proteomes" id="UP000054705"/>
    </source>
</evidence>
<comment type="function">
    <text evidence="14">Member of the two-component regulatory system NreB/NreC involved in the control of dissimilatory nitrate/nitrite reduction in response to oxygen. NreB functions as a direct oxygen sensor histidine kinase which is autophosphorylated, in the absence of oxygen, probably at the conserved histidine residue, and transfers its phosphate group probably to a conserved aspartate residue of NreC. NreB/NreC activates the expression of the nitrate (narGHJI) and nitrite (nir) reductase operons, as well as the putative nitrate transporter gene narT.</text>
</comment>
<name>A0A101HWN0_9FIRM</name>
<dbReference type="Pfam" id="PF07730">
    <property type="entry name" value="HisKA_3"/>
    <property type="match status" value="1"/>
</dbReference>
<dbReference type="Proteomes" id="UP000054705">
    <property type="component" value="Unassembled WGS sequence"/>
</dbReference>
<dbReference type="InterPro" id="IPR036890">
    <property type="entry name" value="HATPase_C_sf"/>
</dbReference>
<evidence type="ECO:0000256" key="6">
    <source>
        <dbReference type="ARBA" id="ARBA00022485"/>
    </source>
</evidence>
<dbReference type="PIRSF" id="PIRSF003169">
    <property type="entry name" value="STHK_DegS"/>
    <property type="match status" value="1"/>
</dbReference>
<dbReference type="CDD" id="cd16917">
    <property type="entry name" value="HATPase_UhpB-NarQ-NarX-like"/>
    <property type="match status" value="1"/>
</dbReference>
<keyword evidence="13" id="KW-0411">Iron-sulfur</keyword>
<keyword evidence="16" id="KW-0175">Coiled coil</keyword>
<keyword evidence="6" id="KW-0004">4Fe-4S</keyword>
<keyword evidence="7" id="KW-0963">Cytoplasm</keyword>
<dbReference type="Pfam" id="PF05384">
    <property type="entry name" value="DegS"/>
    <property type="match status" value="1"/>
</dbReference>
<dbReference type="InterPro" id="IPR008595">
    <property type="entry name" value="DegS"/>
</dbReference>
<keyword evidence="11" id="KW-0408">Iron</keyword>
<dbReference type="AlphaFoldDB" id="A0A101HWN0"/>
<evidence type="ECO:0000256" key="12">
    <source>
        <dbReference type="ARBA" id="ARBA00023012"/>
    </source>
</evidence>
<evidence type="ECO:0000256" key="7">
    <source>
        <dbReference type="ARBA" id="ARBA00022490"/>
    </source>
</evidence>
<dbReference type="SMART" id="SM00387">
    <property type="entry name" value="HATPase_c"/>
    <property type="match status" value="1"/>
</dbReference>
<dbReference type="GO" id="GO:0005737">
    <property type="term" value="C:cytoplasm"/>
    <property type="evidence" value="ECO:0007669"/>
    <property type="project" value="UniProtKB-SubCell"/>
</dbReference>
<protein>
    <recommendedName>
        <fullName evidence="5">Oxygen sensor histidine kinase NreB</fullName>
        <ecNumber evidence="4">2.7.13.3</ecNumber>
    </recommendedName>
    <alternativeName>
        <fullName evidence="15">Nitrogen regulation protein B</fullName>
    </alternativeName>
</protein>
<dbReference type="PANTHER" id="PTHR24421">
    <property type="entry name" value="NITRATE/NITRITE SENSOR PROTEIN NARX-RELATED"/>
    <property type="match status" value="1"/>
</dbReference>
<evidence type="ECO:0000256" key="3">
    <source>
        <dbReference type="ARBA" id="ARBA00004496"/>
    </source>
</evidence>
<dbReference type="InterPro" id="IPR003594">
    <property type="entry name" value="HATPase_dom"/>
</dbReference>
<dbReference type="Pfam" id="PF02518">
    <property type="entry name" value="HATPase_c"/>
    <property type="match status" value="1"/>
</dbReference>
<dbReference type="InterPro" id="IPR011712">
    <property type="entry name" value="Sig_transdc_His_kin_sub3_dim/P"/>
</dbReference>
<dbReference type="SUPFAM" id="SSF55874">
    <property type="entry name" value="ATPase domain of HSP90 chaperone/DNA topoisomerase II/histidine kinase"/>
    <property type="match status" value="1"/>
</dbReference>
<dbReference type="GO" id="GO:0046983">
    <property type="term" value="F:protein dimerization activity"/>
    <property type="evidence" value="ECO:0007669"/>
    <property type="project" value="InterPro"/>
</dbReference>
<dbReference type="Gene3D" id="1.20.5.1930">
    <property type="match status" value="1"/>
</dbReference>
<keyword evidence="12" id="KW-0902">Two-component regulatory system</keyword>
<evidence type="ECO:0000256" key="11">
    <source>
        <dbReference type="ARBA" id="ARBA00023004"/>
    </source>
</evidence>
<evidence type="ECO:0000256" key="10">
    <source>
        <dbReference type="ARBA" id="ARBA00022777"/>
    </source>
</evidence>
<dbReference type="PATRIC" id="fig|110500.4.peg.238"/>
<dbReference type="GO" id="GO:0051539">
    <property type="term" value="F:4 iron, 4 sulfur cluster binding"/>
    <property type="evidence" value="ECO:0007669"/>
    <property type="project" value="UniProtKB-KW"/>
</dbReference>
<sequence length="385" mass="44378">MFDIKALDRIIKDTLEAIERSKIQIYDIAENSRLEMARVKKELKEVKSEVADVIGQVDELTAKEKKSRLNLVEVSKDFDRYSEKDIKQAYEDAYKLQVELIKLQESEKLLRYRRNHLEVSLRRLENTVYRAEKLISQMGIVFNFLSGELQNLNSKIGEIKEAQQMAIGIIRAQEEERKRVAREIHDGPAQSMANIVMRAEYCLKLLDLDPGKVREELVSLQNLVRMSLLDVRKIIFDLRPMVLDDLGLAPAIKRYLSDYKEQYGLQVDFLFFGEQRRLDSAIEVALFRIIQETITNVRKHAQAKRAIVKIEQLNEKINIHIKDNGRGFNLDEIMTDKNRKGYGLVGMRERVQLLKGEINIITAPGQGTSINISVPLKDDHSVIGG</sequence>
<dbReference type="PRINTS" id="PR00344">
    <property type="entry name" value="BCTRLSENSOR"/>
</dbReference>
<accession>A0A101HWN0</accession>
<evidence type="ECO:0000256" key="8">
    <source>
        <dbReference type="ARBA" id="ARBA00022679"/>
    </source>
</evidence>
<keyword evidence="9" id="KW-0479">Metal-binding</keyword>
<evidence type="ECO:0000313" key="18">
    <source>
        <dbReference type="EMBL" id="KUK84149.1"/>
    </source>
</evidence>
<evidence type="ECO:0000256" key="13">
    <source>
        <dbReference type="ARBA" id="ARBA00023014"/>
    </source>
</evidence>
<dbReference type="Gene3D" id="3.30.565.10">
    <property type="entry name" value="Histidine kinase-like ATPase, C-terminal domain"/>
    <property type="match status" value="1"/>
</dbReference>
<proteinExistence type="predicted"/>
<comment type="cofactor">
    <cofactor evidence="2">
        <name>[4Fe-4S] cluster</name>
        <dbReference type="ChEBI" id="CHEBI:49883"/>
    </cofactor>
</comment>
<dbReference type="InterPro" id="IPR050482">
    <property type="entry name" value="Sensor_HK_TwoCompSys"/>
</dbReference>
<evidence type="ECO:0000256" key="1">
    <source>
        <dbReference type="ARBA" id="ARBA00000085"/>
    </source>
</evidence>
<dbReference type="GO" id="GO:0000155">
    <property type="term" value="F:phosphorelay sensor kinase activity"/>
    <property type="evidence" value="ECO:0007669"/>
    <property type="project" value="InterPro"/>
</dbReference>
<evidence type="ECO:0000256" key="4">
    <source>
        <dbReference type="ARBA" id="ARBA00012438"/>
    </source>
</evidence>
<comment type="catalytic activity">
    <reaction evidence="1">
        <text>ATP + protein L-histidine = ADP + protein N-phospho-L-histidine.</text>
        <dbReference type="EC" id="2.7.13.3"/>
    </reaction>
</comment>
<dbReference type="EC" id="2.7.13.3" evidence="4"/>
<dbReference type="PROSITE" id="PS50109">
    <property type="entry name" value="HIS_KIN"/>
    <property type="match status" value="1"/>
</dbReference>
<evidence type="ECO:0000256" key="14">
    <source>
        <dbReference type="ARBA" id="ARBA00024827"/>
    </source>
</evidence>
<comment type="subcellular location">
    <subcellularLocation>
        <location evidence="3">Cytoplasm</location>
    </subcellularLocation>
</comment>
<evidence type="ECO:0000256" key="2">
    <source>
        <dbReference type="ARBA" id="ARBA00001966"/>
    </source>
</evidence>
<feature type="coiled-coil region" evidence="16">
    <location>
        <begin position="29"/>
        <end position="63"/>
    </location>
</feature>
<dbReference type="InterPro" id="IPR004358">
    <property type="entry name" value="Sig_transdc_His_kin-like_C"/>
</dbReference>
<dbReference type="EMBL" id="LGGS01000001">
    <property type="protein sequence ID" value="KUK84149.1"/>
    <property type="molecule type" value="Genomic_DNA"/>
</dbReference>
<gene>
    <name evidence="18" type="ORF">XD97_0007</name>
</gene>
<dbReference type="InterPro" id="IPR005467">
    <property type="entry name" value="His_kinase_dom"/>
</dbReference>
<reference evidence="19" key="1">
    <citation type="journal article" date="2015" name="MBio">
        <title>Genome-Resolved Metagenomic Analysis Reveals Roles for Candidate Phyla and Other Microbial Community Members in Biogeochemical Transformations in Oil Reservoirs.</title>
        <authorList>
            <person name="Hu P."/>
            <person name="Tom L."/>
            <person name="Singh A."/>
            <person name="Thomas B.C."/>
            <person name="Baker B.J."/>
            <person name="Piceno Y.M."/>
            <person name="Andersen G.L."/>
            <person name="Banfield J.F."/>
        </authorList>
    </citation>
    <scope>NUCLEOTIDE SEQUENCE [LARGE SCALE GENOMIC DNA]</scope>
</reference>
<feature type="domain" description="Histidine kinase" evidence="17">
    <location>
        <begin position="286"/>
        <end position="378"/>
    </location>
</feature>
<dbReference type="GO" id="GO:0046872">
    <property type="term" value="F:metal ion binding"/>
    <property type="evidence" value="ECO:0007669"/>
    <property type="project" value="UniProtKB-KW"/>
</dbReference>
<evidence type="ECO:0000259" key="17">
    <source>
        <dbReference type="PROSITE" id="PS50109"/>
    </source>
</evidence>
<dbReference type="GO" id="GO:0016020">
    <property type="term" value="C:membrane"/>
    <property type="evidence" value="ECO:0007669"/>
    <property type="project" value="InterPro"/>
</dbReference>
<keyword evidence="10 18" id="KW-0418">Kinase</keyword>
<evidence type="ECO:0000256" key="9">
    <source>
        <dbReference type="ARBA" id="ARBA00022723"/>
    </source>
</evidence>
<dbReference type="PANTHER" id="PTHR24421:SF55">
    <property type="entry name" value="SENSOR HISTIDINE KINASE YDFH"/>
    <property type="match status" value="1"/>
</dbReference>
<dbReference type="InterPro" id="IPR016381">
    <property type="entry name" value="Sig_transdc_His_kinase_DegS"/>
</dbReference>
<evidence type="ECO:0000256" key="15">
    <source>
        <dbReference type="ARBA" id="ARBA00030800"/>
    </source>
</evidence>